<dbReference type="InterPro" id="IPR004333">
    <property type="entry name" value="SBP_dom"/>
</dbReference>
<name>A0A2P6TE89_CHLSO</name>
<keyword evidence="3" id="KW-0862">Zinc</keyword>
<feature type="region of interest" description="Disordered" evidence="4">
    <location>
        <begin position="173"/>
        <end position="199"/>
    </location>
</feature>
<dbReference type="SUPFAM" id="SSF103612">
    <property type="entry name" value="SBT domain"/>
    <property type="match status" value="1"/>
</dbReference>
<comment type="caution">
    <text evidence="6">The sequence shown here is derived from an EMBL/GenBank/DDBJ whole genome shotgun (WGS) entry which is preliminary data.</text>
</comment>
<evidence type="ECO:0000313" key="7">
    <source>
        <dbReference type="Proteomes" id="UP000239899"/>
    </source>
</evidence>
<evidence type="ECO:0000256" key="2">
    <source>
        <dbReference type="ARBA" id="ARBA00022771"/>
    </source>
</evidence>
<reference evidence="6 7" key="1">
    <citation type="journal article" date="2018" name="Plant J.">
        <title>Genome sequences of Chlorella sorokiniana UTEX 1602 and Micractinium conductrix SAG 241.80: implications to maltose excretion by a green alga.</title>
        <authorList>
            <person name="Arriola M.B."/>
            <person name="Velmurugan N."/>
            <person name="Zhang Y."/>
            <person name="Plunkett M.H."/>
            <person name="Hondzo H."/>
            <person name="Barney B.M."/>
        </authorList>
    </citation>
    <scope>NUCLEOTIDE SEQUENCE [LARGE SCALE GENOMIC DNA]</scope>
    <source>
        <strain evidence="7">UTEX 1602</strain>
    </source>
</reference>
<feature type="compositionally biased region" description="Low complexity" evidence="4">
    <location>
        <begin position="173"/>
        <end position="183"/>
    </location>
</feature>
<gene>
    <name evidence="6" type="ORF">C2E21_8557</name>
</gene>
<protein>
    <submittedName>
        <fullName evidence="6">Squamosa promoter-binding 8</fullName>
    </submittedName>
</protein>
<dbReference type="OrthoDB" id="1428121at2759"/>
<dbReference type="GO" id="GO:0008270">
    <property type="term" value="F:zinc ion binding"/>
    <property type="evidence" value="ECO:0007669"/>
    <property type="project" value="UniProtKB-KW"/>
</dbReference>
<dbReference type="InterPro" id="IPR036893">
    <property type="entry name" value="SBP_sf"/>
</dbReference>
<evidence type="ECO:0000256" key="1">
    <source>
        <dbReference type="ARBA" id="ARBA00022723"/>
    </source>
</evidence>
<sequence>MPEYNRRLHVCEAHAKAASVTDARGNALRFCQQCSKLQPVAALKSLQRSCMAAQAKRRQRRPALGLKTNIQLPPQPPAPMAPAPAPAAPPLGGVVVLAPPPGVPLPPLLLPVPPPQPQPLLTRALEDLVAQDGFDLSMLLAVEPGSLLDLLQEFDEVLMQNMDVLGQEAPAAAPLPQHAAQHASSTVSSADRFSTFNRS</sequence>
<dbReference type="GO" id="GO:0005634">
    <property type="term" value="C:nucleus"/>
    <property type="evidence" value="ECO:0007669"/>
    <property type="project" value="InterPro"/>
</dbReference>
<dbReference type="Pfam" id="PF03110">
    <property type="entry name" value="SBP"/>
    <property type="match status" value="1"/>
</dbReference>
<feature type="domain" description="SBP-type" evidence="5">
    <location>
        <begin position="1"/>
        <end position="64"/>
    </location>
</feature>
<dbReference type="GO" id="GO:0003677">
    <property type="term" value="F:DNA binding"/>
    <property type="evidence" value="ECO:0007669"/>
    <property type="project" value="InterPro"/>
</dbReference>
<keyword evidence="2" id="KW-0863">Zinc-finger</keyword>
<keyword evidence="1" id="KW-0479">Metal-binding</keyword>
<dbReference type="PANTHER" id="PTHR31251:SF169">
    <property type="entry name" value="SQUAMOSA PROMOTER-BINDING-LIKE PROTEIN 8"/>
    <property type="match status" value="1"/>
</dbReference>
<feature type="compositionally biased region" description="Polar residues" evidence="4">
    <location>
        <begin position="184"/>
        <end position="199"/>
    </location>
</feature>
<proteinExistence type="predicted"/>
<evidence type="ECO:0000313" key="6">
    <source>
        <dbReference type="EMBL" id="PRW20956.1"/>
    </source>
</evidence>
<evidence type="ECO:0000259" key="5">
    <source>
        <dbReference type="PROSITE" id="PS51141"/>
    </source>
</evidence>
<dbReference type="EMBL" id="LHPG02000021">
    <property type="protein sequence ID" value="PRW20956.1"/>
    <property type="molecule type" value="Genomic_DNA"/>
</dbReference>
<accession>A0A2P6TE89</accession>
<dbReference type="PANTHER" id="PTHR31251">
    <property type="entry name" value="SQUAMOSA PROMOTER-BINDING-LIKE PROTEIN 4"/>
    <property type="match status" value="1"/>
</dbReference>
<keyword evidence="7" id="KW-1185">Reference proteome</keyword>
<dbReference type="AlphaFoldDB" id="A0A2P6TE89"/>
<dbReference type="Gene3D" id="4.10.1100.10">
    <property type="entry name" value="Transcription factor, SBP-box domain"/>
    <property type="match status" value="1"/>
</dbReference>
<organism evidence="6 7">
    <name type="scientific">Chlorella sorokiniana</name>
    <name type="common">Freshwater green alga</name>
    <dbReference type="NCBI Taxonomy" id="3076"/>
    <lineage>
        <taxon>Eukaryota</taxon>
        <taxon>Viridiplantae</taxon>
        <taxon>Chlorophyta</taxon>
        <taxon>core chlorophytes</taxon>
        <taxon>Trebouxiophyceae</taxon>
        <taxon>Chlorellales</taxon>
        <taxon>Chlorellaceae</taxon>
        <taxon>Chlorella clade</taxon>
        <taxon>Chlorella</taxon>
    </lineage>
</organism>
<dbReference type="InterPro" id="IPR044817">
    <property type="entry name" value="SBP-like"/>
</dbReference>
<dbReference type="Proteomes" id="UP000239899">
    <property type="component" value="Unassembled WGS sequence"/>
</dbReference>
<evidence type="ECO:0000256" key="4">
    <source>
        <dbReference type="SAM" id="MobiDB-lite"/>
    </source>
</evidence>
<dbReference type="PROSITE" id="PS51141">
    <property type="entry name" value="ZF_SBP"/>
    <property type="match status" value="1"/>
</dbReference>
<evidence type="ECO:0000256" key="3">
    <source>
        <dbReference type="ARBA" id="ARBA00022833"/>
    </source>
</evidence>